<reference evidence="4 5" key="1">
    <citation type="submission" date="2024-01" db="EMBL/GenBank/DDBJ databases">
        <title>Complete genome of Cladobotryum mycophilum ATHUM6906.</title>
        <authorList>
            <person name="Christinaki A.C."/>
            <person name="Myridakis A.I."/>
            <person name="Kouvelis V.N."/>
        </authorList>
    </citation>
    <scope>NUCLEOTIDE SEQUENCE [LARGE SCALE GENOMIC DNA]</scope>
    <source>
        <strain evidence="4 5">ATHUM6906</strain>
    </source>
</reference>
<dbReference type="InterPro" id="IPR002347">
    <property type="entry name" value="SDR_fam"/>
</dbReference>
<comment type="similarity">
    <text evidence="1 3">Belongs to the short-chain dehydrogenases/reductases (SDR) family.</text>
</comment>
<evidence type="ECO:0000256" key="1">
    <source>
        <dbReference type="ARBA" id="ARBA00006484"/>
    </source>
</evidence>
<accession>A0ABR0T477</accession>
<sequence>MPGPYNRETVGTELVADYADLIRGKTVLTTGISPSGLGAKFVETIAAGKPKLLILAGRSPEKNQVTADAITKAHPEVAVRLLQLDLGSFATVRKAGEEVLSWDDVPVIDVLVNNAGIMAVPYKLTEDGWESQFATNHLGHFLFTNLIIDKVLASPSPRVVNVSSGGHQWSWIRHPDPNFDNGETYNRWVAYGQSKTANILFAVSLAEKFAKRGLVAVSLHPGSIATSLVSHLEIDEAILEMRTLSRKMGMVSGWKPIARINVEQGTATHIFGAFDPSLKEYNGSYLDACQVIDPSDDRVRTWALNPIEAARLWKLSEKAVGQEFSY</sequence>
<dbReference type="EMBL" id="JAVFKD010000001">
    <property type="protein sequence ID" value="KAK5998912.1"/>
    <property type="molecule type" value="Genomic_DNA"/>
</dbReference>
<evidence type="ECO:0000256" key="2">
    <source>
        <dbReference type="ARBA" id="ARBA00023002"/>
    </source>
</evidence>
<evidence type="ECO:0000313" key="4">
    <source>
        <dbReference type="EMBL" id="KAK5998912.1"/>
    </source>
</evidence>
<dbReference type="PANTHER" id="PTHR24320:SF283">
    <property type="entry name" value="RETINOL DEHYDROGENASE 11"/>
    <property type="match status" value="1"/>
</dbReference>
<dbReference type="Gene3D" id="3.40.50.720">
    <property type="entry name" value="NAD(P)-binding Rossmann-like Domain"/>
    <property type="match status" value="1"/>
</dbReference>
<dbReference type="Pfam" id="PF00106">
    <property type="entry name" value="adh_short"/>
    <property type="match status" value="1"/>
</dbReference>
<dbReference type="SUPFAM" id="SSF51735">
    <property type="entry name" value="NAD(P)-binding Rossmann-fold domains"/>
    <property type="match status" value="1"/>
</dbReference>
<comment type="caution">
    <text evidence="4">The sequence shown here is derived from an EMBL/GenBank/DDBJ whole genome shotgun (WGS) entry which is preliminary data.</text>
</comment>
<protein>
    <submittedName>
        <fullName evidence="4">Short-chain dehydrogenase TIC 32 A</fullName>
    </submittedName>
</protein>
<dbReference type="Proteomes" id="UP001338125">
    <property type="component" value="Unassembled WGS sequence"/>
</dbReference>
<organism evidence="4 5">
    <name type="scientific">Cladobotryum mycophilum</name>
    <dbReference type="NCBI Taxonomy" id="491253"/>
    <lineage>
        <taxon>Eukaryota</taxon>
        <taxon>Fungi</taxon>
        <taxon>Dikarya</taxon>
        <taxon>Ascomycota</taxon>
        <taxon>Pezizomycotina</taxon>
        <taxon>Sordariomycetes</taxon>
        <taxon>Hypocreomycetidae</taxon>
        <taxon>Hypocreales</taxon>
        <taxon>Hypocreaceae</taxon>
        <taxon>Cladobotryum</taxon>
    </lineage>
</organism>
<evidence type="ECO:0000313" key="5">
    <source>
        <dbReference type="Proteomes" id="UP001338125"/>
    </source>
</evidence>
<name>A0ABR0T477_9HYPO</name>
<proteinExistence type="inferred from homology"/>
<evidence type="ECO:0000256" key="3">
    <source>
        <dbReference type="RuleBase" id="RU000363"/>
    </source>
</evidence>
<dbReference type="PANTHER" id="PTHR24320">
    <property type="entry name" value="RETINOL DEHYDROGENASE"/>
    <property type="match status" value="1"/>
</dbReference>
<dbReference type="PRINTS" id="PR00081">
    <property type="entry name" value="GDHRDH"/>
</dbReference>
<dbReference type="InterPro" id="IPR036291">
    <property type="entry name" value="NAD(P)-bd_dom_sf"/>
</dbReference>
<gene>
    <name evidence="4" type="ORF">PT974_01296</name>
</gene>
<dbReference type="PRINTS" id="PR00080">
    <property type="entry name" value="SDRFAMILY"/>
</dbReference>
<keyword evidence="2" id="KW-0560">Oxidoreductase</keyword>
<keyword evidence="5" id="KW-1185">Reference proteome</keyword>